<protein>
    <submittedName>
        <fullName evidence="2">Uncharacterized protein</fullName>
    </submittedName>
</protein>
<evidence type="ECO:0000313" key="2">
    <source>
        <dbReference type="EMBL" id="KAL0134275.1"/>
    </source>
</evidence>
<organism evidence="2 3">
    <name type="scientific">Cardiocondyla obscurior</name>
    <dbReference type="NCBI Taxonomy" id="286306"/>
    <lineage>
        <taxon>Eukaryota</taxon>
        <taxon>Metazoa</taxon>
        <taxon>Ecdysozoa</taxon>
        <taxon>Arthropoda</taxon>
        <taxon>Hexapoda</taxon>
        <taxon>Insecta</taxon>
        <taxon>Pterygota</taxon>
        <taxon>Neoptera</taxon>
        <taxon>Endopterygota</taxon>
        <taxon>Hymenoptera</taxon>
        <taxon>Apocrita</taxon>
        <taxon>Aculeata</taxon>
        <taxon>Formicoidea</taxon>
        <taxon>Formicidae</taxon>
        <taxon>Myrmicinae</taxon>
        <taxon>Cardiocondyla</taxon>
    </lineage>
</organism>
<feature type="chain" id="PRO_5043889925" evidence="1">
    <location>
        <begin position="24"/>
        <end position="74"/>
    </location>
</feature>
<reference evidence="2 3" key="1">
    <citation type="submission" date="2023-03" db="EMBL/GenBank/DDBJ databases">
        <title>High recombination rates correlate with genetic variation in Cardiocondyla obscurior ants.</title>
        <authorList>
            <person name="Errbii M."/>
        </authorList>
    </citation>
    <scope>NUCLEOTIDE SEQUENCE [LARGE SCALE GENOMIC DNA]</scope>
    <source>
        <strain evidence="2">Alpha-2009</strain>
        <tissue evidence="2">Whole body</tissue>
    </source>
</reference>
<dbReference type="EMBL" id="JADYXP020000001">
    <property type="protein sequence ID" value="KAL0134275.1"/>
    <property type="molecule type" value="Genomic_DNA"/>
</dbReference>
<comment type="caution">
    <text evidence="2">The sequence shown here is derived from an EMBL/GenBank/DDBJ whole genome shotgun (WGS) entry which is preliminary data.</text>
</comment>
<name>A0AAW2H405_9HYME</name>
<keyword evidence="3" id="KW-1185">Reference proteome</keyword>
<proteinExistence type="predicted"/>
<dbReference type="AlphaFoldDB" id="A0AAW2H405"/>
<sequence length="74" mass="8012">MKGAIFFFVFAFIVVLISPMAFASPVAEAKPEAVAEAAAEAMPEASARRKPFKGPRICTSFCPSCKKFPPFLKI</sequence>
<evidence type="ECO:0000313" key="3">
    <source>
        <dbReference type="Proteomes" id="UP001430953"/>
    </source>
</evidence>
<dbReference type="Proteomes" id="UP001430953">
    <property type="component" value="Unassembled WGS sequence"/>
</dbReference>
<keyword evidence="1" id="KW-0732">Signal</keyword>
<gene>
    <name evidence="2" type="ORF">PUN28_001228</name>
</gene>
<accession>A0AAW2H405</accession>
<evidence type="ECO:0000256" key="1">
    <source>
        <dbReference type="SAM" id="SignalP"/>
    </source>
</evidence>
<feature type="signal peptide" evidence="1">
    <location>
        <begin position="1"/>
        <end position="23"/>
    </location>
</feature>